<evidence type="ECO:0000313" key="4">
    <source>
        <dbReference type="Proteomes" id="UP000314285"/>
    </source>
</evidence>
<evidence type="ECO:0000313" key="3">
    <source>
        <dbReference type="Proteomes" id="UP000262257"/>
    </source>
</evidence>
<dbReference type="Proteomes" id="UP000262257">
    <property type="component" value="Unassembled WGS sequence"/>
</dbReference>
<sequence length="70" mass="8435">MTTKSEICHTAKEQVAFELMKYIAEVEASEDQEKYHKPTVREYYLRLYGKCLHVIEFPDSDFRKLMDDRE</sequence>
<reference evidence="2 4" key="2">
    <citation type="submission" date="2019-06" db="EMBL/GenBank/DDBJ databases">
        <title>Genome of Acinetobacter radioresistens APH1, a phenol degrading strain.</title>
        <authorList>
            <person name="Liu Y."/>
        </authorList>
    </citation>
    <scope>NUCLEOTIDE SEQUENCE [LARGE SCALE GENOMIC DNA]</scope>
    <source>
        <strain evidence="2 4">APH1</strain>
    </source>
</reference>
<reference evidence="1 3" key="1">
    <citation type="journal article" date="2018" name="Nat. Biotechnol.">
        <title>A standardized bacterial taxonomy based on genome phylogeny substantially revises the tree of life.</title>
        <authorList>
            <person name="Parks D.H."/>
            <person name="Chuvochina M."/>
            <person name="Waite D.W."/>
            <person name="Rinke C."/>
            <person name="Skarshewski A."/>
            <person name="Chaumeil P.A."/>
            <person name="Hugenholtz P."/>
        </authorList>
    </citation>
    <scope>NUCLEOTIDE SEQUENCE [LARGE SCALE GENOMIC DNA]</scope>
    <source>
        <strain evidence="1">UBA10045</strain>
    </source>
</reference>
<evidence type="ECO:0000313" key="2">
    <source>
        <dbReference type="EMBL" id="TNX86352.1"/>
    </source>
</evidence>
<dbReference type="RefSeq" id="WP_005014460.1">
    <property type="nucleotide sequence ID" value="NZ_BKHE01000285.1"/>
</dbReference>
<dbReference type="AlphaFoldDB" id="A0A2T1IZW2"/>
<dbReference type="Proteomes" id="UP000314285">
    <property type="component" value="Unassembled WGS sequence"/>
</dbReference>
<accession>A0A2T1IZW2</accession>
<gene>
    <name evidence="1" type="ORF">DIC32_13360</name>
    <name evidence="2" type="ORF">FHY67_12470</name>
</gene>
<dbReference type="EMBL" id="DPXL01000168">
    <property type="protein sequence ID" value="HCM32301.1"/>
    <property type="molecule type" value="Genomic_DNA"/>
</dbReference>
<comment type="caution">
    <text evidence="2">The sequence shown here is derived from an EMBL/GenBank/DDBJ whole genome shotgun (WGS) entry which is preliminary data.</text>
</comment>
<proteinExistence type="predicted"/>
<dbReference type="KEGG" id="arj:DOM24_06400"/>
<protein>
    <submittedName>
        <fullName evidence="2">Uncharacterized protein</fullName>
    </submittedName>
</protein>
<dbReference type="GeneID" id="56305713"/>
<evidence type="ECO:0000313" key="1">
    <source>
        <dbReference type="EMBL" id="HCM32301.1"/>
    </source>
</evidence>
<organism evidence="2 4">
    <name type="scientific">Acinetobacter radioresistens</name>
    <dbReference type="NCBI Taxonomy" id="40216"/>
    <lineage>
        <taxon>Bacteria</taxon>
        <taxon>Pseudomonadati</taxon>
        <taxon>Pseudomonadota</taxon>
        <taxon>Gammaproteobacteria</taxon>
        <taxon>Moraxellales</taxon>
        <taxon>Moraxellaceae</taxon>
        <taxon>Acinetobacter</taxon>
    </lineage>
</organism>
<name>A0A2T1IZW2_ACIRA</name>
<dbReference type="EMBL" id="VFBM01000012">
    <property type="protein sequence ID" value="TNX86352.1"/>
    <property type="molecule type" value="Genomic_DNA"/>
</dbReference>